<protein>
    <submittedName>
        <fullName evidence="6">ABC-2 type transport system ATP-binding protein</fullName>
    </submittedName>
</protein>
<feature type="domain" description="ABC transporter" evidence="5">
    <location>
        <begin position="5"/>
        <end position="231"/>
    </location>
</feature>
<dbReference type="CDD" id="cd03230">
    <property type="entry name" value="ABC_DR_subfamily_A"/>
    <property type="match status" value="1"/>
</dbReference>
<comment type="similarity">
    <text evidence="1">Belongs to the ABC transporter superfamily.</text>
</comment>
<dbReference type="OrthoDB" id="2290519at2"/>
<dbReference type="InterPro" id="IPR027417">
    <property type="entry name" value="P-loop_NTPase"/>
</dbReference>
<evidence type="ECO:0000313" key="7">
    <source>
        <dbReference type="Proteomes" id="UP000183508"/>
    </source>
</evidence>
<name>A0A1I7L406_9BACL</name>
<dbReference type="InterPro" id="IPR003593">
    <property type="entry name" value="AAA+_ATPase"/>
</dbReference>
<keyword evidence="7" id="KW-1185">Reference proteome</keyword>
<evidence type="ECO:0000256" key="1">
    <source>
        <dbReference type="ARBA" id="ARBA00005417"/>
    </source>
</evidence>
<dbReference type="STRING" id="392015.SAMN05421543_12421"/>
<dbReference type="Pfam" id="PF00005">
    <property type="entry name" value="ABC_tran"/>
    <property type="match status" value="1"/>
</dbReference>
<accession>A0A1I7L406</accession>
<dbReference type="InterPro" id="IPR050763">
    <property type="entry name" value="ABC_transporter_ATP-binding"/>
</dbReference>
<keyword evidence="3" id="KW-0547">Nucleotide-binding</keyword>
<proteinExistence type="inferred from homology"/>
<dbReference type="SUPFAM" id="SSF52540">
    <property type="entry name" value="P-loop containing nucleoside triphosphate hydrolases"/>
    <property type="match status" value="1"/>
</dbReference>
<evidence type="ECO:0000313" key="6">
    <source>
        <dbReference type="EMBL" id="SFV04264.1"/>
    </source>
</evidence>
<dbReference type="SMART" id="SM00382">
    <property type="entry name" value="AAA"/>
    <property type="match status" value="1"/>
</dbReference>
<dbReference type="AlphaFoldDB" id="A0A1I7L406"/>
<dbReference type="InterPro" id="IPR003439">
    <property type="entry name" value="ABC_transporter-like_ATP-bd"/>
</dbReference>
<reference evidence="7" key="1">
    <citation type="submission" date="2016-10" db="EMBL/GenBank/DDBJ databases">
        <authorList>
            <person name="Varghese N."/>
        </authorList>
    </citation>
    <scope>NUCLEOTIDE SEQUENCE [LARGE SCALE GENOMIC DNA]</scope>
    <source>
        <strain evidence="7">DSM 17980</strain>
    </source>
</reference>
<dbReference type="GO" id="GO:0005524">
    <property type="term" value="F:ATP binding"/>
    <property type="evidence" value="ECO:0007669"/>
    <property type="project" value="UniProtKB-KW"/>
</dbReference>
<organism evidence="6 7">
    <name type="scientific">Alicyclobacillus macrosporangiidus</name>
    <dbReference type="NCBI Taxonomy" id="392015"/>
    <lineage>
        <taxon>Bacteria</taxon>
        <taxon>Bacillati</taxon>
        <taxon>Bacillota</taxon>
        <taxon>Bacilli</taxon>
        <taxon>Bacillales</taxon>
        <taxon>Alicyclobacillaceae</taxon>
        <taxon>Alicyclobacillus</taxon>
    </lineage>
</organism>
<gene>
    <name evidence="6" type="ORF">SAMN05421543_12421</name>
</gene>
<dbReference type="PANTHER" id="PTHR42711">
    <property type="entry name" value="ABC TRANSPORTER ATP-BINDING PROTEIN"/>
    <property type="match status" value="1"/>
</dbReference>
<dbReference type="Gene3D" id="3.40.50.300">
    <property type="entry name" value="P-loop containing nucleotide triphosphate hydrolases"/>
    <property type="match status" value="1"/>
</dbReference>
<dbReference type="GO" id="GO:0016887">
    <property type="term" value="F:ATP hydrolysis activity"/>
    <property type="evidence" value="ECO:0007669"/>
    <property type="project" value="InterPro"/>
</dbReference>
<dbReference type="PANTHER" id="PTHR42711:SF5">
    <property type="entry name" value="ABC TRANSPORTER ATP-BINDING PROTEIN NATA"/>
    <property type="match status" value="1"/>
</dbReference>
<dbReference type="Proteomes" id="UP000183508">
    <property type="component" value="Unassembled WGS sequence"/>
</dbReference>
<dbReference type="eggNOG" id="COG1131">
    <property type="taxonomic scope" value="Bacteria"/>
</dbReference>
<evidence type="ECO:0000256" key="3">
    <source>
        <dbReference type="ARBA" id="ARBA00022741"/>
    </source>
</evidence>
<evidence type="ECO:0000256" key="4">
    <source>
        <dbReference type="ARBA" id="ARBA00022840"/>
    </source>
</evidence>
<keyword evidence="4 6" id="KW-0067">ATP-binding</keyword>
<dbReference type="EMBL" id="FPBV01000024">
    <property type="protein sequence ID" value="SFV04264.1"/>
    <property type="molecule type" value="Genomic_DNA"/>
</dbReference>
<evidence type="ECO:0000256" key="2">
    <source>
        <dbReference type="ARBA" id="ARBA00022448"/>
    </source>
</evidence>
<evidence type="ECO:0000259" key="5">
    <source>
        <dbReference type="PROSITE" id="PS50893"/>
    </source>
</evidence>
<sequence>MVWTVETIDLRKVFDGRIVLDSVSLAVPAGSIHGVVGANGAGKSTLLRILMGLYRPTGGQVRVLGELVGDEAAELRQRVHLVASEGDLPRAMRVRDYLHYHRLLYHRWDDGRCQRLLEALELPVRRSLRHLSQGMKTQLRLAAALSARPDVLLLDEPTNGLDPVVKRQFLQLLVQEAAGAGTTIVIATHHLDDLDRIADGITVLYNGRAVASGQLDALKQRVKRVQAVLPGEIPEAVRQHPGVVDVVRSGQMVTVTVDGDVDAVMAALRQAGAQYCEVLDLELDELFRHFMDKEGYRREGILLS</sequence>
<dbReference type="PROSITE" id="PS50893">
    <property type="entry name" value="ABC_TRANSPORTER_2"/>
    <property type="match status" value="1"/>
</dbReference>
<dbReference type="RefSeq" id="WP_074955692.1">
    <property type="nucleotide sequence ID" value="NZ_FPBV01000024.1"/>
</dbReference>
<keyword evidence="2" id="KW-0813">Transport</keyword>